<keyword evidence="5" id="KW-0325">Glycoprotein</keyword>
<dbReference type="PANTHER" id="PTHR45951">
    <property type="entry name" value="PROTEIN DISPATCHED-RELATED"/>
    <property type="match status" value="1"/>
</dbReference>
<dbReference type="EMBL" id="MU826593">
    <property type="protein sequence ID" value="KAJ7375654.1"/>
    <property type="molecule type" value="Genomic_DNA"/>
</dbReference>
<gene>
    <name evidence="7" type="primary">DISP1_15</name>
    <name evidence="7" type="ORF">OS493_039813</name>
</gene>
<keyword evidence="2 6" id="KW-0812">Transmembrane</keyword>
<reference evidence="7" key="1">
    <citation type="submission" date="2023-01" db="EMBL/GenBank/DDBJ databases">
        <title>Genome assembly of the deep-sea coral Lophelia pertusa.</title>
        <authorList>
            <person name="Herrera S."/>
            <person name="Cordes E."/>
        </authorList>
    </citation>
    <scope>NUCLEOTIDE SEQUENCE</scope>
    <source>
        <strain evidence="7">USNM1676648</strain>
        <tissue evidence="7">Polyp</tissue>
    </source>
</reference>
<keyword evidence="4 6" id="KW-0472">Membrane</keyword>
<dbReference type="InterPro" id="IPR052081">
    <property type="entry name" value="Dispatched_Hh_regulator"/>
</dbReference>
<evidence type="ECO:0000256" key="6">
    <source>
        <dbReference type="SAM" id="Phobius"/>
    </source>
</evidence>
<evidence type="ECO:0000256" key="4">
    <source>
        <dbReference type="ARBA" id="ARBA00023136"/>
    </source>
</evidence>
<dbReference type="PANTHER" id="PTHR45951:SF3">
    <property type="entry name" value="PROTEIN DISPATCHED"/>
    <property type="match status" value="1"/>
</dbReference>
<proteinExistence type="predicted"/>
<dbReference type="AlphaFoldDB" id="A0A9W9Z8V3"/>
<dbReference type="OrthoDB" id="193905at2759"/>
<evidence type="ECO:0000256" key="1">
    <source>
        <dbReference type="ARBA" id="ARBA00004141"/>
    </source>
</evidence>
<dbReference type="GO" id="GO:0022857">
    <property type="term" value="F:transmembrane transporter activity"/>
    <property type="evidence" value="ECO:0007669"/>
    <property type="project" value="TreeGrafter"/>
</dbReference>
<dbReference type="Proteomes" id="UP001163046">
    <property type="component" value="Unassembled WGS sequence"/>
</dbReference>
<evidence type="ECO:0000313" key="7">
    <source>
        <dbReference type="EMBL" id="KAJ7375654.1"/>
    </source>
</evidence>
<accession>A0A9W9Z8V3</accession>
<organism evidence="7 8">
    <name type="scientific">Desmophyllum pertusum</name>
    <dbReference type="NCBI Taxonomy" id="174260"/>
    <lineage>
        <taxon>Eukaryota</taxon>
        <taxon>Metazoa</taxon>
        <taxon>Cnidaria</taxon>
        <taxon>Anthozoa</taxon>
        <taxon>Hexacorallia</taxon>
        <taxon>Scleractinia</taxon>
        <taxon>Caryophylliina</taxon>
        <taxon>Caryophylliidae</taxon>
        <taxon>Desmophyllum</taxon>
    </lineage>
</organism>
<sequence length="258" mass="28167">MFKDGGLRVELIWGIKPTDNGNHLNPDEKGTLEFDESFHFADLFTPAGQTFLRSLCKSVEKQSFFVAFSGHRNPIETFIDACTAGQTPCCGVNASFPFPADVTENCVKLTSRVETTGLLFDFQGKIKGFRIGFNTNQAFSTKFTAMDGFWKKVSSWTDAEMAKAPLGLQNGWAGCERGLDFYALQIGLSDGTYSSLGISVAVSFTVMLLTTLNIFISIYAIITIIGIIAITIGSLVCSRLAAEYFRVYCDVCGCGVVH</sequence>
<comment type="caution">
    <text evidence="7">The sequence shown here is derived from an EMBL/GenBank/DDBJ whole genome shotgun (WGS) entry which is preliminary data.</text>
</comment>
<protein>
    <submittedName>
        <fullName evidence="7">Protein dispatched 1</fullName>
    </submittedName>
</protein>
<evidence type="ECO:0000256" key="2">
    <source>
        <dbReference type="ARBA" id="ARBA00022692"/>
    </source>
</evidence>
<name>A0A9W9Z8V3_9CNID</name>
<comment type="subcellular location">
    <subcellularLocation>
        <location evidence="1">Membrane</location>
        <topology evidence="1">Multi-pass membrane protein</topology>
    </subcellularLocation>
</comment>
<feature type="transmembrane region" description="Helical" evidence="6">
    <location>
        <begin position="216"/>
        <end position="237"/>
    </location>
</feature>
<keyword evidence="8" id="KW-1185">Reference proteome</keyword>
<keyword evidence="3 6" id="KW-1133">Transmembrane helix</keyword>
<evidence type="ECO:0000256" key="3">
    <source>
        <dbReference type="ARBA" id="ARBA00022989"/>
    </source>
</evidence>
<dbReference type="GO" id="GO:0007224">
    <property type="term" value="P:smoothened signaling pathway"/>
    <property type="evidence" value="ECO:0007669"/>
    <property type="project" value="TreeGrafter"/>
</dbReference>
<evidence type="ECO:0000256" key="5">
    <source>
        <dbReference type="ARBA" id="ARBA00023180"/>
    </source>
</evidence>
<dbReference type="GO" id="GO:0016020">
    <property type="term" value="C:membrane"/>
    <property type="evidence" value="ECO:0007669"/>
    <property type="project" value="UniProtKB-SubCell"/>
</dbReference>
<evidence type="ECO:0000313" key="8">
    <source>
        <dbReference type="Proteomes" id="UP001163046"/>
    </source>
</evidence>